<dbReference type="EMBL" id="FNZH01000001">
    <property type="protein sequence ID" value="SEI74412.1"/>
    <property type="molecule type" value="Genomic_DNA"/>
</dbReference>
<evidence type="ECO:0000256" key="1">
    <source>
        <dbReference type="SAM" id="SignalP"/>
    </source>
</evidence>
<keyword evidence="3" id="KW-1185">Reference proteome</keyword>
<dbReference type="Proteomes" id="UP000199403">
    <property type="component" value="Unassembled WGS sequence"/>
</dbReference>
<gene>
    <name evidence="2" type="ORF">SAMN05192553_10178</name>
</gene>
<feature type="signal peptide" evidence="1">
    <location>
        <begin position="1"/>
        <end position="20"/>
    </location>
</feature>
<feature type="chain" id="PRO_5011777265" description="NIPSNAP protein" evidence="1">
    <location>
        <begin position="21"/>
        <end position="265"/>
    </location>
</feature>
<reference evidence="3" key="1">
    <citation type="submission" date="2016-10" db="EMBL/GenBank/DDBJ databases">
        <authorList>
            <person name="Varghese N."/>
            <person name="Submissions S."/>
        </authorList>
    </citation>
    <scope>NUCLEOTIDE SEQUENCE [LARGE SCALE GENOMIC DNA]</scope>
    <source>
        <strain evidence="3">IBRC-M 10761</strain>
    </source>
</reference>
<keyword evidence="1" id="KW-0732">Signal</keyword>
<evidence type="ECO:0000313" key="2">
    <source>
        <dbReference type="EMBL" id="SEI74412.1"/>
    </source>
</evidence>
<protein>
    <recommendedName>
        <fullName evidence="4">NIPSNAP protein</fullName>
    </recommendedName>
</protein>
<organism evidence="2 3">
    <name type="scientific">Cyclobacterium xiamenense</name>
    <dbReference type="NCBI Taxonomy" id="1297121"/>
    <lineage>
        <taxon>Bacteria</taxon>
        <taxon>Pseudomonadati</taxon>
        <taxon>Bacteroidota</taxon>
        <taxon>Cytophagia</taxon>
        <taxon>Cytophagales</taxon>
        <taxon>Cyclobacteriaceae</taxon>
        <taxon>Cyclobacterium</taxon>
    </lineage>
</organism>
<evidence type="ECO:0008006" key="4">
    <source>
        <dbReference type="Google" id="ProtNLM"/>
    </source>
</evidence>
<dbReference type="AlphaFoldDB" id="A0A1H6TF41"/>
<evidence type="ECO:0000313" key="3">
    <source>
        <dbReference type="Proteomes" id="UP000199403"/>
    </source>
</evidence>
<accession>A0A1H6TF41</accession>
<dbReference type="OrthoDB" id="1523802at2"/>
<proteinExistence type="predicted"/>
<sequence length="265" mass="30793">MKKQLITGFLALLVSLSLIAQEQQYLVFEFIKVEPNRVLDYLEYKDFLAEVHKVSKSEGHIEGWDFWSLQSGSDLEGENFQYVTVTYYQDPVKMMNGNDPDQLVDLAISAFPEMDEDQVRNKIRDAMDMRDLAVRSYMVEVARTSDAFEFKPGMLASFDLMKAVEGKFQDYERAEKEVFLPIHQKKIQADLMENWCFLRTALPTGSEAKSTHLTMNIYANYLQFFNSMEYEDMEITEAQQQAVEAGLNSRDQKWVYLATLETLVR</sequence>
<dbReference type="RefSeq" id="WP_092167951.1">
    <property type="nucleotide sequence ID" value="NZ_FNZH01000001.1"/>
</dbReference>
<name>A0A1H6TF41_9BACT</name>